<evidence type="ECO:0000313" key="8">
    <source>
        <dbReference type="Proteomes" id="UP000582837"/>
    </source>
</evidence>
<evidence type="ECO:0000313" key="7">
    <source>
        <dbReference type="EMBL" id="MBB6069085.1"/>
    </source>
</evidence>
<dbReference type="AlphaFoldDB" id="A0A841GVW1"/>
<evidence type="ECO:0000256" key="5">
    <source>
        <dbReference type="ARBA" id="ARBA00023136"/>
    </source>
</evidence>
<reference evidence="7 8" key="1">
    <citation type="submission" date="2020-08" db="EMBL/GenBank/DDBJ databases">
        <title>Genomic Encyclopedia of Type Strains, Phase IV (KMG-IV): sequencing the most valuable type-strain genomes for metagenomic binning, comparative biology and taxonomic classification.</title>
        <authorList>
            <person name="Goeker M."/>
        </authorList>
    </citation>
    <scope>NUCLEOTIDE SEQUENCE [LARGE SCALE GENOMIC DNA]</scope>
    <source>
        <strain evidence="7 8">DSM 29007</strain>
    </source>
</reference>
<dbReference type="InterPro" id="IPR001898">
    <property type="entry name" value="SLC13A/DASS"/>
</dbReference>
<keyword evidence="5 6" id="KW-0472">Membrane</keyword>
<organism evidence="7 8">
    <name type="scientific">Longimicrobium terrae</name>
    <dbReference type="NCBI Taxonomy" id="1639882"/>
    <lineage>
        <taxon>Bacteria</taxon>
        <taxon>Pseudomonadati</taxon>
        <taxon>Gemmatimonadota</taxon>
        <taxon>Longimicrobiia</taxon>
        <taxon>Longimicrobiales</taxon>
        <taxon>Longimicrobiaceae</taxon>
        <taxon>Longimicrobium</taxon>
    </lineage>
</organism>
<feature type="transmembrane region" description="Helical" evidence="6">
    <location>
        <begin position="148"/>
        <end position="164"/>
    </location>
</feature>
<feature type="transmembrane region" description="Helical" evidence="6">
    <location>
        <begin position="107"/>
        <end position="127"/>
    </location>
</feature>
<feature type="transmembrane region" description="Helical" evidence="6">
    <location>
        <begin position="200"/>
        <end position="221"/>
    </location>
</feature>
<keyword evidence="4 6" id="KW-1133">Transmembrane helix</keyword>
<dbReference type="Pfam" id="PF00939">
    <property type="entry name" value="Na_sulph_symp"/>
    <property type="match status" value="1"/>
</dbReference>
<dbReference type="RefSeq" id="WP_170031871.1">
    <property type="nucleotide sequence ID" value="NZ_JABDTL010000001.1"/>
</dbReference>
<evidence type="ECO:0000256" key="1">
    <source>
        <dbReference type="ARBA" id="ARBA00004141"/>
    </source>
</evidence>
<gene>
    <name evidence="7" type="ORF">HNQ61_000696</name>
</gene>
<dbReference type="PANTHER" id="PTHR10283">
    <property type="entry name" value="SOLUTE CARRIER FAMILY 13 MEMBER"/>
    <property type="match status" value="1"/>
</dbReference>
<dbReference type="InterPro" id="IPR031312">
    <property type="entry name" value="Na/sul_symport_CS"/>
</dbReference>
<dbReference type="CDD" id="cd01115">
    <property type="entry name" value="SLC13_permease"/>
    <property type="match status" value="1"/>
</dbReference>
<sequence>MTDISPSSPGAPASVRHVLTPREERFEALRNRAGFVLAPLAFVIILLLPMEGMKPEAHRLAAVMAAVVILWITEALPMPATALLGAAAAIILRVAPAKEVFAPFADPLIFLFIGSFIIARAIFLHGLDRRMAYGVLGMRWIGGRPSRVLLAFGAVTATLSAWMSNTATTAMMFGIGMSILSVMMAGAADGKPTVDPRYATGLMLMTSFAASIGGLATPVGTPPNVIGIGFIRGLLHQEITFFEWMAIGVPVVVLLFICLYLYLNALSPAGIDTLGESAEVIRRAHAELGAWTPGQRSVMIAFGVTAVLWITPGLFALTLGETSAVYKAMSARLPESAAALIGAIMLFVLPGNDGARAITWEDAAKIDWGVILLYGGGFALGVLSFQTGLAESVGRGLTGVIPLHGEFGLLAASVIVAVMVSETTSNTASANMVVPVVISIAVAQGVDPLIPALGATMASSLGFMLPVSTPCNAIVYGSGYVPLMRMVRYGIILDLIGIVVIIGAMWVLGPLIR</sequence>
<feature type="transmembrane region" description="Helical" evidence="6">
    <location>
        <begin position="62"/>
        <end position="95"/>
    </location>
</feature>
<dbReference type="GO" id="GO:0015141">
    <property type="term" value="F:succinate transmembrane transporter activity"/>
    <property type="evidence" value="ECO:0007669"/>
    <property type="project" value="UniProtKB-ARBA"/>
</dbReference>
<feature type="transmembrane region" description="Helical" evidence="6">
    <location>
        <begin position="428"/>
        <end position="446"/>
    </location>
</feature>
<dbReference type="NCBIfam" id="TIGR00785">
    <property type="entry name" value="dass"/>
    <property type="match status" value="1"/>
</dbReference>
<accession>A0A841GVW1</accession>
<comment type="subcellular location">
    <subcellularLocation>
        <location evidence="1">Membrane</location>
        <topology evidence="1">Multi-pass membrane protein</topology>
    </subcellularLocation>
</comment>
<feature type="transmembrane region" description="Helical" evidence="6">
    <location>
        <begin position="33"/>
        <end position="50"/>
    </location>
</feature>
<feature type="transmembrane region" description="Helical" evidence="6">
    <location>
        <begin position="170"/>
        <end position="188"/>
    </location>
</feature>
<keyword evidence="3 6" id="KW-0812">Transmembrane</keyword>
<evidence type="ECO:0000256" key="3">
    <source>
        <dbReference type="ARBA" id="ARBA00022692"/>
    </source>
</evidence>
<feature type="transmembrane region" description="Helical" evidence="6">
    <location>
        <begin position="452"/>
        <end position="475"/>
    </location>
</feature>
<keyword evidence="8" id="KW-1185">Reference proteome</keyword>
<comment type="caution">
    <text evidence="7">The sequence shown here is derived from an EMBL/GenBank/DDBJ whole genome shotgun (WGS) entry which is preliminary data.</text>
</comment>
<dbReference type="EMBL" id="JACHIA010000001">
    <property type="protein sequence ID" value="MBB6069085.1"/>
    <property type="molecule type" value="Genomic_DNA"/>
</dbReference>
<feature type="transmembrane region" description="Helical" evidence="6">
    <location>
        <begin position="298"/>
        <end position="319"/>
    </location>
</feature>
<protein>
    <submittedName>
        <fullName evidence="7">Sodium-dependent dicarboxylate transporter 2/3/5</fullName>
    </submittedName>
</protein>
<feature type="transmembrane region" description="Helical" evidence="6">
    <location>
        <begin position="370"/>
        <end position="389"/>
    </location>
</feature>
<proteinExistence type="predicted"/>
<evidence type="ECO:0000256" key="4">
    <source>
        <dbReference type="ARBA" id="ARBA00022989"/>
    </source>
</evidence>
<feature type="transmembrane region" description="Helical" evidence="6">
    <location>
        <begin position="401"/>
        <end position="421"/>
    </location>
</feature>
<feature type="transmembrane region" description="Helical" evidence="6">
    <location>
        <begin position="487"/>
        <end position="508"/>
    </location>
</feature>
<keyword evidence="2" id="KW-0813">Transport</keyword>
<dbReference type="GO" id="GO:0005886">
    <property type="term" value="C:plasma membrane"/>
    <property type="evidence" value="ECO:0007669"/>
    <property type="project" value="TreeGrafter"/>
</dbReference>
<feature type="transmembrane region" description="Helical" evidence="6">
    <location>
        <begin position="331"/>
        <end position="349"/>
    </location>
</feature>
<dbReference type="Proteomes" id="UP000582837">
    <property type="component" value="Unassembled WGS sequence"/>
</dbReference>
<evidence type="ECO:0000256" key="2">
    <source>
        <dbReference type="ARBA" id="ARBA00022448"/>
    </source>
</evidence>
<dbReference type="PANTHER" id="PTHR10283:SF82">
    <property type="entry name" value="SOLUTE CARRIER FAMILY 13 MEMBER 2"/>
    <property type="match status" value="1"/>
</dbReference>
<feature type="transmembrane region" description="Helical" evidence="6">
    <location>
        <begin position="241"/>
        <end position="263"/>
    </location>
</feature>
<dbReference type="PROSITE" id="PS01271">
    <property type="entry name" value="NA_SULFATE"/>
    <property type="match status" value="1"/>
</dbReference>
<evidence type="ECO:0000256" key="6">
    <source>
        <dbReference type="SAM" id="Phobius"/>
    </source>
</evidence>
<name>A0A841GVW1_9BACT</name>